<feature type="chain" id="PRO_5018659368" description="DUF3291 domain-containing protein" evidence="1">
    <location>
        <begin position="19"/>
        <end position="131"/>
    </location>
</feature>
<dbReference type="AlphaFoldDB" id="A0A3S4RNT4"/>
<keyword evidence="3" id="KW-1185">Reference proteome</keyword>
<dbReference type="Proteomes" id="UP000284120">
    <property type="component" value="Unassembled WGS sequence"/>
</dbReference>
<proteinExistence type="predicted"/>
<reference evidence="2 3" key="1">
    <citation type="submission" date="2018-06" db="EMBL/GenBank/DDBJ databases">
        <title>Pedobacter endophyticus sp. nov., an endophytic bacterium isolated from a leaf of Triticum aestivum.</title>
        <authorList>
            <person name="Zhang L."/>
        </authorList>
    </citation>
    <scope>NUCLEOTIDE SEQUENCE [LARGE SCALE GENOMIC DNA]</scope>
    <source>
        <strain evidence="2 3">CM134L-2</strain>
    </source>
</reference>
<sequence>MKNSLLIALLLHVFNAFPQAKGEAWFYAMDHTNKVVYLTELQEVVVEDKYNHANAWRQGFVELMGWQKRTPDTYLVSFNWMSKHHAKWYESEKQSRDFKIESFKKRGYNLKWISMPQPKNEENRPSKVSAQ</sequence>
<accession>A0A3S4RNT4</accession>
<evidence type="ECO:0000256" key="1">
    <source>
        <dbReference type="SAM" id="SignalP"/>
    </source>
</evidence>
<dbReference type="RefSeq" id="WP_113648780.1">
    <property type="nucleotide sequence ID" value="NZ_QMHN01000006.1"/>
</dbReference>
<comment type="caution">
    <text evidence="2">The sequence shown here is derived from an EMBL/GenBank/DDBJ whole genome shotgun (WGS) entry which is preliminary data.</text>
</comment>
<keyword evidence="1" id="KW-0732">Signal</keyword>
<feature type="signal peptide" evidence="1">
    <location>
        <begin position="1"/>
        <end position="18"/>
    </location>
</feature>
<evidence type="ECO:0000313" key="3">
    <source>
        <dbReference type="Proteomes" id="UP000284120"/>
    </source>
</evidence>
<protein>
    <recommendedName>
        <fullName evidence="4">DUF3291 domain-containing protein</fullName>
    </recommendedName>
</protein>
<organism evidence="2 3">
    <name type="scientific">Pedobacter chitinilyticus</name>
    <dbReference type="NCBI Taxonomy" id="2233776"/>
    <lineage>
        <taxon>Bacteria</taxon>
        <taxon>Pseudomonadati</taxon>
        <taxon>Bacteroidota</taxon>
        <taxon>Sphingobacteriia</taxon>
        <taxon>Sphingobacteriales</taxon>
        <taxon>Sphingobacteriaceae</taxon>
        <taxon>Pedobacter</taxon>
    </lineage>
</organism>
<name>A0A3S4RNT4_9SPHI</name>
<gene>
    <name evidence="2" type="ORF">DPV69_17890</name>
</gene>
<evidence type="ECO:0000313" key="2">
    <source>
        <dbReference type="EMBL" id="RWU05034.1"/>
    </source>
</evidence>
<evidence type="ECO:0008006" key="4">
    <source>
        <dbReference type="Google" id="ProtNLM"/>
    </source>
</evidence>
<dbReference type="EMBL" id="SAYW01000006">
    <property type="protein sequence ID" value="RWU05034.1"/>
    <property type="molecule type" value="Genomic_DNA"/>
</dbReference>